<dbReference type="EMBL" id="SRLO01000573">
    <property type="protein sequence ID" value="TNN51710.1"/>
    <property type="molecule type" value="Genomic_DNA"/>
</dbReference>
<accession>A0A4Z2GEK9</accession>
<evidence type="ECO:0000313" key="2">
    <source>
        <dbReference type="Proteomes" id="UP000314294"/>
    </source>
</evidence>
<proteinExistence type="predicted"/>
<name>A0A4Z2GEK9_9TELE</name>
<evidence type="ECO:0000313" key="1">
    <source>
        <dbReference type="EMBL" id="TNN51710.1"/>
    </source>
</evidence>
<organism evidence="1 2">
    <name type="scientific">Liparis tanakae</name>
    <name type="common">Tanaka's snailfish</name>
    <dbReference type="NCBI Taxonomy" id="230148"/>
    <lineage>
        <taxon>Eukaryota</taxon>
        <taxon>Metazoa</taxon>
        <taxon>Chordata</taxon>
        <taxon>Craniata</taxon>
        <taxon>Vertebrata</taxon>
        <taxon>Euteleostomi</taxon>
        <taxon>Actinopterygii</taxon>
        <taxon>Neopterygii</taxon>
        <taxon>Teleostei</taxon>
        <taxon>Neoteleostei</taxon>
        <taxon>Acanthomorphata</taxon>
        <taxon>Eupercaria</taxon>
        <taxon>Perciformes</taxon>
        <taxon>Cottioidei</taxon>
        <taxon>Cottales</taxon>
        <taxon>Liparidae</taxon>
        <taxon>Liparis</taxon>
    </lineage>
</organism>
<comment type="caution">
    <text evidence="1">The sequence shown here is derived from an EMBL/GenBank/DDBJ whole genome shotgun (WGS) entry which is preliminary data.</text>
</comment>
<dbReference type="AlphaFoldDB" id="A0A4Z2GEK9"/>
<protein>
    <submittedName>
        <fullName evidence="1">Uncharacterized protein</fullName>
    </submittedName>
</protein>
<reference evidence="1 2" key="1">
    <citation type="submission" date="2019-03" db="EMBL/GenBank/DDBJ databases">
        <title>First draft genome of Liparis tanakae, snailfish: a comprehensive survey of snailfish specific genes.</title>
        <authorList>
            <person name="Kim W."/>
            <person name="Song I."/>
            <person name="Jeong J.-H."/>
            <person name="Kim D."/>
            <person name="Kim S."/>
            <person name="Ryu S."/>
            <person name="Song J.Y."/>
            <person name="Lee S.K."/>
        </authorList>
    </citation>
    <scope>NUCLEOTIDE SEQUENCE [LARGE SCALE GENOMIC DNA]</scope>
    <source>
        <tissue evidence="1">Muscle</tissue>
    </source>
</reference>
<gene>
    <name evidence="1" type="ORF">EYF80_038122</name>
</gene>
<keyword evidence="2" id="KW-1185">Reference proteome</keyword>
<sequence length="86" mass="9849">MSRLLRQEGVEVGELWNRSCLVRAASVFSREPDISSRHRNTTRTRRGTLAVFLGPPGSLLCCADRLGNQGHRRDFHRHEMPLHTEL</sequence>
<dbReference type="Proteomes" id="UP000314294">
    <property type="component" value="Unassembled WGS sequence"/>
</dbReference>